<dbReference type="GO" id="GO:0016868">
    <property type="term" value="F:intramolecular phosphotransferase activity"/>
    <property type="evidence" value="ECO:0007669"/>
    <property type="project" value="InterPro"/>
</dbReference>
<dbReference type="PRINTS" id="PR00509">
    <property type="entry name" value="PGMPMM"/>
</dbReference>
<proteinExistence type="inferred from homology"/>
<dbReference type="InterPro" id="IPR005845">
    <property type="entry name" value="A-D-PHexomutase_a/b/a-II"/>
</dbReference>
<evidence type="ECO:0000256" key="7">
    <source>
        <dbReference type="RuleBase" id="RU004326"/>
    </source>
</evidence>
<evidence type="ECO:0000256" key="4">
    <source>
        <dbReference type="ARBA" id="ARBA00022723"/>
    </source>
</evidence>
<keyword evidence="4 7" id="KW-0479">Metal-binding</keyword>
<dbReference type="InterPro" id="IPR016066">
    <property type="entry name" value="A-D-PHexomutase_CS"/>
</dbReference>
<dbReference type="Proteomes" id="UP000178930">
    <property type="component" value="Unassembled WGS sequence"/>
</dbReference>
<dbReference type="Gene3D" id="3.40.120.10">
    <property type="entry name" value="Alpha-D-Glucose-1,6-Bisphosphate, subunit A, domain 3"/>
    <property type="match status" value="3"/>
</dbReference>
<evidence type="ECO:0000259" key="11">
    <source>
        <dbReference type="Pfam" id="PF02880"/>
    </source>
</evidence>
<dbReference type="EMBL" id="MHIB01000027">
    <property type="protein sequence ID" value="OGY43896.1"/>
    <property type="molecule type" value="Genomic_DNA"/>
</dbReference>
<gene>
    <name evidence="12" type="ORF">A2729_01075</name>
</gene>
<comment type="caution">
    <text evidence="12">The sequence shown here is derived from an EMBL/GenBank/DDBJ whole genome shotgun (WGS) entry which is preliminary data.</text>
</comment>
<dbReference type="InterPro" id="IPR016055">
    <property type="entry name" value="A-D-PHexomutase_a/b/a-I/II/III"/>
</dbReference>
<dbReference type="InterPro" id="IPR005846">
    <property type="entry name" value="A-D-PHexomutase_a/b/a-III"/>
</dbReference>
<dbReference type="InterPro" id="IPR005844">
    <property type="entry name" value="A-D-PHexomutase_a/b/a-I"/>
</dbReference>
<feature type="domain" description="Alpha-D-phosphohexomutase alpha/beta/alpha" evidence="9">
    <location>
        <begin position="7"/>
        <end position="140"/>
    </location>
</feature>
<evidence type="ECO:0000256" key="3">
    <source>
        <dbReference type="ARBA" id="ARBA00022553"/>
    </source>
</evidence>
<dbReference type="STRING" id="1797532.A2729_01075"/>
<comment type="cofactor">
    <cofactor evidence="1">
        <name>Mg(2+)</name>
        <dbReference type="ChEBI" id="CHEBI:18420"/>
    </cofactor>
</comment>
<feature type="domain" description="Alpha-D-phosphohexomutase C-terminal" evidence="8">
    <location>
        <begin position="389"/>
        <end position="446"/>
    </location>
</feature>
<dbReference type="Pfam" id="PF00408">
    <property type="entry name" value="PGM_PMM_IV"/>
    <property type="match status" value="1"/>
</dbReference>
<evidence type="ECO:0000313" key="12">
    <source>
        <dbReference type="EMBL" id="OGY43896.1"/>
    </source>
</evidence>
<evidence type="ECO:0000313" key="13">
    <source>
        <dbReference type="Proteomes" id="UP000178930"/>
    </source>
</evidence>
<evidence type="ECO:0000256" key="5">
    <source>
        <dbReference type="ARBA" id="ARBA00022842"/>
    </source>
</evidence>
<dbReference type="Pfam" id="PF02878">
    <property type="entry name" value="PGM_PMM_I"/>
    <property type="match status" value="1"/>
</dbReference>
<name>A0A1G1XWB2_9BACT</name>
<keyword evidence="5 7" id="KW-0460">Magnesium</keyword>
<protein>
    <recommendedName>
        <fullName evidence="14">Phosphoglucomutase</fullName>
    </recommendedName>
</protein>
<dbReference type="GO" id="GO:0000287">
    <property type="term" value="F:magnesium ion binding"/>
    <property type="evidence" value="ECO:0007669"/>
    <property type="project" value="InterPro"/>
</dbReference>
<reference evidence="12 13" key="1">
    <citation type="journal article" date="2016" name="Nat. Commun.">
        <title>Thousands of microbial genomes shed light on interconnected biogeochemical processes in an aquifer system.</title>
        <authorList>
            <person name="Anantharaman K."/>
            <person name="Brown C.T."/>
            <person name="Hug L.A."/>
            <person name="Sharon I."/>
            <person name="Castelle C.J."/>
            <person name="Probst A.J."/>
            <person name="Thomas B.C."/>
            <person name="Singh A."/>
            <person name="Wilkins M.J."/>
            <person name="Karaoz U."/>
            <person name="Brodie E.L."/>
            <person name="Williams K.H."/>
            <person name="Hubbard S.S."/>
            <person name="Banfield J.F."/>
        </authorList>
    </citation>
    <scope>NUCLEOTIDE SEQUENCE [LARGE SCALE GENOMIC DNA]</scope>
</reference>
<dbReference type="InterPro" id="IPR036900">
    <property type="entry name" value="A-D-PHexomutase_C_sf"/>
</dbReference>
<comment type="similarity">
    <text evidence="2 7">Belongs to the phosphohexose mutase family.</text>
</comment>
<dbReference type="AlphaFoldDB" id="A0A1G1XWB2"/>
<evidence type="ECO:0000256" key="1">
    <source>
        <dbReference type="ARBA" id="ARBA00001946"/>
    </source>
</evidence>
<keyword evidence="3" id="KW-0597">Phosphoprotein</keyword>
<evidence type="ECO:0000259" key="8">
    <source>
        <dbReference type="Pfam" id="PF00408"/>
    </source>
</evidence>
<feature type="domain" description="Alpha-D-phosphohexomutase alpha/beta/alpha" evidence="11">
    <location>
        <begin position="259"/>
        <end position="366"/>
    </location>
</feature>
<organism evidence="12 13">
    <name type="scientific">Candidatus Buchananbacteria bacterium RIFCSPHIGHO2_01_FULL_39_14</name>
    <dbReference type="NCBI Taxonomy" id="1797532"/>
    <lineage>
        <taxon>Bacteria</taxon>
        <taxon>Candidatus Buchananiibacteriota</taxon>
    </lineage>
</organism>
<evidence type="ECO:0008006" key="14">
    <source>
        <dbReference type="Google" id="ProtNLM"/>
    </source>
</evidence>
<evidence type="ECO:0000256" key="2">
    <source>
        <dbReference type="ARBA" id="ARBA00010231"/>
    </source>
</evidence>
<evidence type="ECO:0000259" key="10">
    <source>
        <dbReference type="Pfam" id="PF02879"/>
    </source>
</evidence>
<dbReference type="SUPFAM" id="SSF53738">
    <property type="entry name" value="Phosphoglucomutase, first 3 domains"/>
    <property type="match status" value="3"/>
</dbReference>
<dbReference type="GO" id="GO:0005975">
    <property type="term" value="P:carbohydrate metabolic process"/>
    <property type="evidence" value="ECO:0007669"/>
    <property type="project" value="InterPro"/>
</dbReference>
<dbReference type="PANTHER" id="PTHR43771">
    <property type="entry name" value="PHOSPHOMANNOMUTASE"/>
    <property type="match status" value="1"/>
</dbReference>
<dbReference type="InterPro" id="IPR005843">
    <property type="entry name" value="A-D-PHexomutase_C"/>
</dbReference>
<evidence type="ECO:0000259" key="9">
    <source>
        <dbReference type="Pfam" id="PF02878"/>
    </source>
</evidence>
<accession>A0A1G1XWB2</accession>
<keyword evidence="6" id="KW-0413">Isomerase</keyword>
<dbReference type="PANTHER" id="PTHR43771:SF2">
    <property type="entry name" value="PHOSPHOMANNOMUTASE_PHOSPHOGLUCOMUTASE"/>
    <property type="match status" value="1"/>
</dbReference>
<dbReference type="Gene3D" id="3.30.310.50">
    <property type="entry name" value="Alpha-D-phosphohexomutase, C-terminal domain"/>
    <property type="match status" value="1"/>
</dbReference>
<dbReference type="PROSITE" id="PS00710">
    <property type="entry name" value="PGM_PMM"/>
    <property type="match status" value="1"/>
</dbReference>
<dbReference type="CDD" id="cd03089">
    <property type="entry name" value="PMM_PGM"/>
    <property type="match status" value="1"/>
</dbReference>
<feature type="domain" description="Alpha-D-phosphohexomutase alpha/beta/alpha" evidence="10">
    <location>
        <begin position="157"/>
        <end position="253"/>
    </location>
</feature>
<dbReference type="SUPFAM" id="SSF55957">
    <property type="entry name" value="Phosphoglucomutase, C-terminal domain"/>
    <property type="match status" value="1"/>
</dbReference>
<dbReference type="Pfam" id="PF02880">
    <property type="entry name" value="PGM_PMM_III"/>
    <property type="match status" value="1"/>
</dbReference>
<dbReference type="InterPro" id="IPR005841">
    <property type="entry name" value="Alpha-D-phosphohexomutase_SF"/>
</dbReference>
<sequence length="465" mass="51911">MVQLEKTMFREYDVRGRVNDQEVNENSSEIMAKGFAAFLNRRGIKEVVIGYDSRSYSKDIEHAFIAGLLKSGCRVIDLGMVLSPILYFAQYQLKIKGGVMITASHNPNGWSGFKLGYDYSVTLLPVDIQELYQIILNNEFISGEGKLENYDQIITDYQNFVLSKVKLQKKLKIVVDCGNGTAGPIAPKILRAAGCEVIEQFCDLNPDFPNHEPNPALVVAQEVLAKRVKEEKADLGFGFDGDGDRLGFCNEKGKTVLADQALVLLARQALKENPGAAIVFDVKSTQGLIEDISARGGKPVMWITGHSYIKQKVKETNAILGGESSGHFFYVHDGHNYDDAIFAALKFLAYLSGANQTFSELMKTTPQYFKSPVWQAECADEVKYQIVEKLVAELKKDFGADRVIDINGARVETDEGWFLVRASSNLPVLVMVFEAKTKRRLNELQKILRSYLDQYPEIGKEWGSG</sequence>
<dbReference type="Pfam" id="PF02879">
    <property type="entry name" value="PGM_PMM_II"/>
    <property type="match status" value="1"/>
</dbReference>
<evidence type="ECO:0000256" key="6">
    <source>
        <dbReference type="ARBA" id="ARBA00023235"/>
    </source>
</evidence>